<evidence type="ECO:0000313" key="2">
    <source>
        <dbReference type="EMBL" id="RGP03809.1"/>
    </source>
</evidence>
<evidence type="ECO:0008006" key="4">
    <source>
        <dbReference type="Google" id="ProtNLM"/>
    </source>
</evidence>
<dbReference type="EMBL" id="QSWD01000002">
    <property type="protein sequence ID" value="RGP03809.1"/>
    <property type="molecule type" value="Genomic_DNA"/>
</dbReference>
<proteinExistence type="predicted"/>
<dbReference type="RefSeq" id="WP_117612012.1">
    <property type="nucleotide sequence ID" value="NZ_CP079235.1"/>
</dbReference>
<accession>A0A3E5HPN8</accession>
<protein>
    <recommendedName>
        <fullName evidence="4">Single-stranded DNA-binding protein</fullName>
    </recommendedName>
</protein>
<name>A0A3E5HPN8_BIFPS</name>
<dbReference type="SUPFAM" id="SSF50249">
    <property type="entry name" value="Nucleic acid-binding proteins"/>
    <property type="match status" value="1"/>
</dbReference>
<evidence type="ECO:0000313" key="3">
    <source>
        <dbReference type="Proteomes" id="UP000261031"/>
    </source>
</evidence>
<comment type="caution">
    <text evidence="2">The sequence shown here is derived from an EMBL/GenBank/DDBJ whole genome shotgun (WGS) entry which is preliminary data.</text>
</comment>
<feature type="region of interest" description="Disordered" evidence="1">
    <location>
        <begin position="127"/>
        <end position="154"/>
    </location>
</feature>
<dbReference type="Proteomes" id="UP000261031">
    <property type="component" value="Unassembled WGS sequence"/>
</dbReference>
<organism evidence="2 3">
    <name type="scientific">Bifidobacterium pseudocatenulatum</name>
    <dbReference type="NCBI Taxonomy" id="28026"/>
    <lineage>
        <taxon>Bacteria</taxon>
        <taxon>Bacillati</taxon>
        <taxon>Actinomycetota</taxon>
        <taxon>Actinomycetes</taxon>
        <taxon>Bifidobacteriales</taxon>
        <taxon>Bifidobacteriaceae</taxon>
        <taxon>Bifidobacterium</taxon>
    </lineage>
</organism>
<sequence>MTAINATNIIKGNLASEPKYWPAGQYAARVTFRIMHTARRLDPADNQWKDGSTTVVEANMFGTNAERYIDLITENPTMFAKGTAVIAMGMIADKPSAYIDRNGKPQAMSTLNADNVLPDLIAIRQRAEARNRRQNPSTPDTDPWIGNPEEQPEI</sequence>
<reference evidence="2 3" key="1">
    <citation type="submission" date="2018-08" db="EMBL/GenBank/DDBJ databases">
        <title>A genome reference for cultivated species of the human gut microbiota.</title>
        <authorList>
            <person name="Zou Y."/>
            <person name="Xue W."/>
            <person name="Luo G."/>
        </authorList>
    </citation>
    <scope>NUCLEOTIDE SEQUENCE [LARGE SCALE GENOMIC DNA]</scope>
    <source>
        <strain evidence="2 3">OF05-12</strain>
    </source>
</reference>
<dbReference type="InterPro" id="IPR012340">
    <property type="entry name" value="NA-bd_OB-fold"/>
</dbReference>
<dbReference type="AlphaFoldDB" id="A0A3E5HPN8"/>
<dbReference type="Gene3D" id="2.40.50.140">
    <property type="entry name" value="Nucleic acid-binding proteins"/>
    <property type="match status" value="1"/>
</dbReference>
<gene>
    <name evidence="2" type="ORF">DXA79_04945</name>
</gene>
<evidence type="ECO:0000256" key="1">
    <source>
        <dbReference type="SAM" id="MobiDB-lite"/>
    </source>
</evidence>